<organism evidence="1 2">
    <name type="scientific">Oncorhynchus mykiss</name>
    <name type="common">Rainbow trout</name>
    <name type="synonym">Salmo gairdneri</name>
    <dbReference type="NCBI Taxonomy" id="8022"/>
    <lineage>
        <taxon>Eukaryota</taxon>
        <taxon>Metazoa</taxon>
        <taxon>Chordata</taxon>
        <taxon>Craniata</taxon>
        <taxon>Vertebrata</taxon>
        <taxon>Euteleostomi</taxon>
        <taxon>Actinopterygii</taxon>
        <taxon>Neopterygii</taxon>
        <taxon>Teleostei</taxon>
        <taxon>Protacanthopterygii</taxon>
        <taxon>Salmoniformes</taxon>
        <taxon>Salmonidae</taxon>
        <taxon>Salmoninae</taxon>
        <taxon>Oncorhynchus</taxon>
    </lineage>
</organism>
<dbReference type="Proteomes" id="UP000193380">
    <property type="component" value="Unassembled WGS sequence"/>
</dbReference>
<accession>A0A060W4W2</accession>
<dbReference type="AlphaFoldDB" id="A0A060W4W2"/>
<name>A0A060W4W2_ONCMY</name>
<dbReference type="STRING" id="8022.A0A060W4W2"/>
<reference evidence="1" key="1">
    <citation type="journal article" date="2014" name="Nat. Commun.">
        <title>The rainbow trout genome provides novel insights into evolution after whole-genome duplication in vertebrates.</title>
        <authorList>
            <person name="Berthelot C."/>
            <person name="Brunet F."/>
            <person name="Chalopin D."/>
            <person name="Juanchich A."/>
            <person name="Bernard M."/>
            <person name="Noel B."/>
            <person name="Bento P."/>
            <person name="Da Silva C."/>
            <person name="Labadie K."/>
            <person name="Alberti A."/>
            <person name="Aury J.M."/>
            <person name="Louis A."/>
            <person name="Dehais P."/>
            <person name="Bardou P."/>
            <person name="Montfort J."/>
            <person name="Klopp C."/>
            <person name="Cabau C."/>
            <person name="Gaspin C."/>
            <person name="Thorgaard G.H."/>
            <person name="Boussaha M."/>
            <person name="Quillet E."/>
            <person name="Guyomard R."/>
            <person name="Galiana D."/>
            <person name="Bobe J."/>
            <person name="Volff J.N."/>
            <person name="Genet C."/>
            <person name="Wincker P."/>
            <person name="Jaillon O."/>
            <person name="Roest Crollius H."/>
            <person name="Guiguen Y."/>
        </authorList>
    </citation>
    <scope>NUCLEOTIDE SEQUENCE [LARGE SCALE GENOMIC DNA]</scope>
</reference>
<protein>
    <submittedName>
        <fullName evidence="1">Uncharacterized protein</fullName>
    </submittedName>
</protein>
<dbReference type="PaxDb" id="8022-A0A060W4W2"/>
<sequence length="100" mass="11137">MARVFSVLREENESVLQLKGLTPTGALPVGVLSGGRQTLESGTYTHLNLHTNIHLHSNLNYYGIMLSLLPALKPTNRQNLHHPPPLLSFSLTHTLIHPHY</sequence>
<proteinExistence type="predicted"/>
<dbReference type="EMBL" id="FR904345">
    <property type="protein sequence ID" value="CDQ60264.1"/>
    <property type="molecule type" value="Genomic_DNA"/>
</dbReference>
<reference evidence="1" key="2">
    <citation type="submission" date="2014-03" db="EMBL/GenBank/DDBJ databases">
        <authorList>
            <person name="Genoscope - CEA"/>
        </authorList>
    </citation>
    <scope>NUCLEOTIDE SEQUENCE</scope>
</reference>
<evidence type="ECO:0000313" key="2">
    <source>
        <dbReference type="Proteomes" id="UP000193380"/>
    </source>
</evidence>
<gene>
    <name evidence="1" type="ORF">GSONMT00081498001</name>
</gene>
<evidence type="ECO:0000313" key="1">
    <source>
        <dbReference type="EMBL" id="CDQ60264.1"/>
    </source>
</evidence>